<reference evidence="3" key="1">
    <citation type="journal article" date="2015" name="PLoS Genet.">
        <title>The dynamic genome and transcriptome of the human fungal pathogen Blastomyces and close relative Emmonsia.</title>
        <authorList>
            <person name="Munoz J.F."/>
            <person name="Gauthier G.M."/>
            <person name="Desjardins C.A."/>
            <person name="Gallo J.E."/>
            <person name="Holder J."/>
            <person name="Sullivan T.D."/>
            <person name="Marty A.J."/>
            <person name="Carmen J.C."/>
            <person name="Chen Z."/>
            <person name="Ding L."/>
            <person name="Gujja S."/>
            <person name="Magrini V."/>
            <person name="Misas E."/>
            <person name="Mitreva M."/>
            <person name="Priest M."/>
            <person name="Saif S."/>
            <person name="Whiston E.A."/>
            <person name="Young S."/>
            <person name="Zeng Q."/>
            <person name="Goldman W.E."/>
            <person name="Mardis E.R."/>
            <person name="Taylor J.W."/>
            <person name="McEwen J.G."/>
            <person name="Clay O.K."/>
            <person name="Klein B.S."/>
            <person name="Cuomo C.A."/>
        </authorList>
    </citation>
    <scope>NUCLEOTIDE SEQUENCE [LARGE SCALE GENOMIC DNA]</scope>
    <source>
        <strain evidence="3">UAMH 3008</strain>
    </source>
</reference>
<protein>
    <submittedName>
        <fullName evidence="2">Uncharacterized protein</fullName>
    </submittedName>
</protein>
<feature type="region of interest" description="Disordered" evidence="1">
    <location>
        <begin position="121"/>
        <end position="156"/>
    </location>
</feature>
<organism evidence="2 3">
    <name type="scientific">[Emmonsia] crescens</name>
    <dbReference type="NCBI Taxonomy" id="73230"/>
    <lineage>
        <taxon>Eukaryota</taxon>
        <taxon>Fungi</taxon>
        <taxon>Dikarya</taxon>
        <taxon>Ascomycota</taxon>
        <taxon>Pezizomycotina</taxon>
        <taxon>Eurotiomycetes</taxon>
        <taxon>Eurotiomycetidae</taxon>
        <taxon>Onygenales</taxon>
        <taxon>Ajellomycetaceae</taxon>
        <taxon>Emergomyces</taxon>
    </lineage>
</organism>
<evidence type="ECO:0000313" key="3">
    <source>
        <dbReference type="Proteomes" id="UP000034164"/>
    </source>
</evidence>
<proteinExistence type="predicted"/>
<accession>A0A0G2ICE2</accession>
<dbReference type="AlphaFoldDB" id="A0A0G2ICE2"/>
<dbReference type="EMBL" id="LCZI01000119">
    <property type="protein sequence ID" value="KKZ68347.1"/>
    <property type="molecule type" value="Genomic_DNA"/>
</dbReference>
<feature type="region of interest" description="Disordered" evidence="1">
    <location>
        <begin position="30"/>
        <end position="73"/>
    </location>
</feature>
<comment type="caution">
    <text evidence="2">The sequence shown here is derived from an EMBL/GenBank/DDBJ whole genome shotgun (WGS) entry which is preliminary data.</text>
</comment>
<dbReference type="VEuPathDB" id="FungiDB:EMCG_05967"/>
<name>A0A0G2ICE2_9EURO</name>
<gene>
    <name evidence="2" type="ORF">EMCG_05967</name>
</gene>
<feature type="compositionally biased region" description="Basic and acidic residues" evidence="1">
    <location>
        <begin position="146"/>
        <end position="156"/>
    </location>
</feature>
<evidence type="ECO:0000313" key="2">
    <source>
        <dbReference type="EMBL" id="KKZ68347.1"/>
    </source>
</evidence>
<evidence type="ECO:0000256" key="1">
    <source>
        <dbReference type="SAM" id="MobiDB-lite"/>
    </source>
</evidence>
<dbReference type="Proteomes" id="UP000034164">
    <property type="component" value="Unassembled WGS sequence"/>
</dbReference>
<sequence length="262" mass="30166">MFMASEVLDFGPDTDADRYTKAVDIRLDLATDDGRMGVQRRPRSRASQPRPQGPERLNADDGSAQAASAESNTRFHRLLSNQKSQSTDRKVEGIFILGFPDEHVQNSSRIQLEDVSFDGGYRNENFEPRSQWRINPPSNQRRKRPERPNEEPRPAQRYSREWLVNIGTGNNPQPSNVALMGKFDILRRFHKKIWALEPDTPNFHNYSRANDNVLLPGSVYRSQNVLLSRSVYPSQNASVWSQTMVTLYLLMSELQGRRRKIH</sequence>